<keyword evidence="13 21" id="KW-0675">Receptor</keyword>
<dbReference type="CDD" id="cd00192">
    <property type="entry name" value="PTKc"/>
    <property type="match status" value="1"/>
</dbReference>
<evidence type="ECO:0000256" key="15">
    <source>
        <dbReference type="ARBA" id="ARBA00051243"/>
    </source>
</evidence>
<keyword evidence="11 18" id="KW-0472">Membrane</keyword>
<keyword evidence="5" id="KW-0732">Signal</keyword>
<keyword evidence="12" id="KW-0829">Tyrosine-protein kinase</keyword>
<dbReference type="SMART" id="SM00060">
    <property type="entry name" value="FN3"/>
    <property type="match status" value="3"/>
</dbReference>
<feature type="non-terminal residue" evidence="21">
    <location>
        <position position="1"/>
    </location>
</feature>
<name>A0A8B6HPJ3_MYTGA</name>
<dbReference type="Gene3D" id="3.30.200.20">
    <property type="entry name" value="Phosphorylase Kinase, domain 1"/>
    <property type="match status" value="1"/>
</dbReference>
<dbReference type="InterPro" id="IPR000719">
    <property type="entry name" value="Prot_kinase_dom"/>
</dbReference>
<organism evidence="21 22">
    <name type="scientific">Mytilus galloprovincialis</name>
    <name type="common">Mediterranean mussel</name>
    <dbReference type="NCBI Taxonomy" id="29158"/>
    <lineage>
        <taxon>Eukaryota</taxon>
        <taxon>Metazoa</taxon>
        <taxon>Spiralia</taxon>
        <taxon>Lophotrochozoa</taxon>
        <taxon>Mollusca</taxon>
        <taxon>Bivalvia</taxon>
        <taxon>Autobranchia</taxon>
        <taxon>Pteriomorphia</taxon>
        <taxon>Mytilida</taxon>
        <taxon>Mytiloidea</taxon>
        <taxon>Mytilidae</taxon>
        <taxon>Mytilinae</taxon>
        <taxon>Mytilus</taxon>
    </lineage>
</organism>
<dbReference type="PROSITE" id="PS00107">
    <property type="entry name" value="PROTEIN_KINASE_ATP"/>
    <property type="match status" value="1"/>
</dbReference>
<evidence type="ECO:0000256" key="16">
    <source>
        <dbReference type="PROSITE-ProRule" id="PRU10141"/>
    </source>
</evidence>
<dbReference type="GO" id="GO:0005524">
    <property type="term" value="F:ATP binding"/>
    <property type="evidence" value="ECO:0007669"/>
    <property type="project" value="UniProtKB-UniRule"/>
</dbReference>
<keyword evidence="4 18" id="KW-0812">Transmembrane</keyword>
<dbReference type="PROSITE" id="PS00109">
    <property type="entry name" value="PROTEIN_KINASE_TYR"/>
    <property type="match status" value="1"/>
</dbReference>
<evidence type="ECO:0000256" key="13">
    <source>
        <dbReference type="ARBA" id="ARBA00023170"/>
    </source>
</evidence>
<dbReference type="Pfam" id="PF00041">
    <property type="entry name" value="fn3"/>
    <property type="match status" value="1"/>
</dbReference>
<dbReference type="InterPro" id="IPR011009">
    <property type="entry name" value="Kinase-like_dom_sf"/>
</dbReference>
<dbReference type="SMART" id="SM00219">
    <property type="entry name" value="TyrKc"/>
    <property type="match status" value="1"/>
</dbReference>
<keyword evidence="9 16" id="KW-0067">ATP-binding</keyword>
<dbReference type="InterPro" id="IPR008266">
    <property type="entry name" value="Tyr_kinase_AS"/>
</dbReference>
<keyword evidence="22" id="KW-1185">Reference proteome</keyword>
<accession>A0A8B6HPJ3</accession>
<feature type="binding site" evidence="16">
    <location>
        <position position="527"/>
    </location>
    <ligand>
        <name>ATP</name>
        <dbReference type="ChEBI" id="CHEBI:30616"/>
    </ligand>
</feature>
<dbReference type="OrthoDB" id="3256376at2759"/>
<keyword evidence="6" id="KW-0677">Repeat</keyword>
<evidence type="ECO:0000259" key="20">
    <source>
        <dbReference type="PROSITE" id="PS50853"/>
    </source>
</evidence>
<evidence type="ECO:0000259" key="19">
    <source>
        <dbReference type="PROSITE" id="PS50011"/>
    </source>
</evidence>
<evidence type="ECO:0000256" key="8">
    <source>
        <dbReference type="ARBA" id="ARBA00022777"/>
    </source>
</evidence>
<comment type="subcellular location">
    <subcellularLocation>
        <location evidence="1">Membrane</location>
        <topology evidence="1">Single-pass type I membrane protein</topology>
    </subcellularLocation>
</comment>
<dbReference type="GO" id="GO:0005886">
    <property type="term" value="C:plasma membrane"/>
    <property type="evidence" value="ECO:0007669"/>
    <property type="project" value="TreeGrafter"/>
</dbReference>
<dbReference type="FunFam" id="1.10.510.10:FF:000190">
    <property type="entry name" value="Proto-oncogene tyrosine-protein kinase receptor Ret"/>
    <property type="match status" value="1"/>
</dbReference>
<reference evidence="21" key="1">
    <citation type="submission" date="2018-11" db="EMBL/GenBank/DDBJ databases">
        <authorList>
            <person name="Alioto T."/>
            <person name="Alioto T."/>
        </authorList>
    </citation>
    <scope>NUCLEOTIDE SEQUENCE</scope>
</reference>
<keyword evidence="3 21" id="KW-0808">Transferase</keyword>
<evidence type="ECO:0000256" key="6">
    <source>
        <dbReference type="ARBA" id="ARBA00022737"/>
    </source>
</evidence>
<protein>
    <recommendedName>
        <fullName evidence="2">receptor protein-tyrosine kinase</fullName>
        <ecNumber evidence="2">2.7.10.1</ecNumber>
    </recommendedName>
</protein>
<dbReference type="EC" id="2.7.10.1" evidence="2"/>
<dbReference type="PROSITE" id="PS50011">
    <property type="entry name" value="PROTEIN_KINASE_DOM"/>
    <property type="match status" value="1"/>
</dbReference>
<feature type="region of interest" description="Disordered" evidence="17">
    <location>
        <begin position="599"/>
        <end position="622"/>
    </location>
</feature>
<evidence type="ECO:0000313" key="21">
    <source>
        <dbReference type="EMBL" id="VDI82859.1"/>
    </source>
</evidence>
<dbReference type="InterPro" id="IPR013783">
    <property type="entry name" value="Ig-like_fold"/>
</dbReference>
<evidence type="ECO:0000256" key="5">
    <source>
        <dbReference type="ARBA" id="ARBA00022729"/>
    </source>
</evidence>
<dbReference type="Proteomes" id="UP000596742">
    <property type="component" value="Unassembled WGS sequence"/>
</dbReference>
<evidence type="ECO:0000256" key="12">
    <source>
        <dbReference type="ARBA" id="ARBA00023137"/>
    </source>
</evidence>
<dbReference type="InterPro" id="IPR001245">
    <property type="entry name" value="Ser-Thr/Tyr_kinase_cat_dom"/>
</dbReference>
<dbReference type="CDD" id="cd00063">
    <property type="entry name" value="FN3"/>
    <property type="match status" value="1"/>
</dbReference>
<feature type="domain" description="Fibronectin type-III" evidence="20">
    <location>
        <begin position="297"/>
        <end position="407"/>
    </location>
</feature>
<dbReference type="GO" id="GO:0007169">
    <property type="term" value="P:cell surface receptor protein tyrosine kinase signaling pathway"/>
    <property type="evidence" value="ECO:0007669"/>
    <property type="project" value="TreeGrafter"/>
</dbReference>
<evidence type="ECO:0000256" key="17">
    <source>
        <dbReference type="SAM" id="MobiDB-lite"/>
    </source>
</evidence>
<evidence type="ECO:0000256" key="4">
    <source>
        <dbReference type="ARBA" id="ARBA00022692"/>
    </source>
</evidence>
<dbReference type="PROSITE" id="PS50853">
    <property type="entry name" value="FN3"/>
    <property type="match status" value="1"/>
</dbReference>
<evidence type="ECO:0000256" key="1">
    <source>
        <dbReference type="ARBA" id="ARBA00004479"/>
    </source>
</evidence>
<keyword evidence="8 21" id="KW-0418">Kinase</keyword>
<evidence type="ECO:0000313" key="22">
    <source>
        <dbReference type="Proteomes" id="UP000596742"/>
    </source>
</evidence>
<feature type="transmembrane region" description="Helical" evidence="18">
    <location>
        <begin position="424"/>
        <end position="444"/>
    </location>
</feature>
<dbReference type="PANTHER" id="PTHR24416:SF620">
    <property type="entry name" value="TYROSINE-PROTEIN KINASE RECEPTOR TORSO"/>
    <property type="match status" value="1"/>
</dbReference>
<keyword evidence="14" id="KW-0325">Glycoprotein</keyword>
<dbReference type="InterPro" id="IPR003961">
    <property type="entry name" value="FN3_dom"/>
</dbReference>
<dbReference type="PRINTS" id="PR00109">
    <property type="entry name" value="TYRKINASE"/>
</dbReference>
<dbReference type="InterPro" id="IPR050122">
    <property type="entry name" value="RTK"/>
</dbReference>
<proteinExistence type="predicted"/>
<dbReference type="Pfam" id="PF07714">
    <property type="entry name" value="PK_Tyr_Ser-Thr"/>
    <property type="match status" value="1"/>
</dbReference>
<dbReference type="Gene3D" id="1.10.510.10">
    <property type="entry name" value="Transferase(Phosphotransferase) domain 1"/>
    <property type="match status" value="1"/>
</dbReference>
<sequence>YGKKNNESVQDDLYHVYQANDCSNTQCKSCIVPCGNITKIRQGKTCKEICLRQGIICISSCEVLMANWNSLGITGVTGGKHNEPVRVTCQHIATEDTVTVFLNWNVDSNYATNVVFIVSLLRGKSTKTWKTLGQIKRAVVPINGLTFDTDYMFRVTLVSKEGVIEPPKESEWIKTMKATDTLHRPSQAKIDGQKVHNGLVSVLLKWNSGKDPPCYYRLHWMTNNPLFSDYSRDELTAPPISKYWINNLHFGSNYTLHMSSYSNSDFNTGSAEIVVWFVTADCLDATNYDYYVCAPGRPRNVTGDIILKPDNTSTCSVNISWTPPYHMESSPELFSYLIRLYKVIPIYLSQYIEPHQEAIQVSGDRNWIEINDIQWDYNYSVSVQAVSTKGHSKPVTLIVTNEGCQPSVALESTATADDKSNLNLIFGVSAGILVIMIALSISILHRIKVRRNKECSTNEGRGEELNPLYCHGTDYITHLQEDNSSEIEFSSLTLLDVLGEGAFGKVYRAKLNDNKLSKEKDLIVAVKMLKDFHDAHEKKSLLMEIEFMKQLGSHPHIVSFIGCCKRDTVCLLMDYCRLGDLRSFLLHYRQRLQKDYGTLHHSSGSDSGMNSSAESAFSSPPSTELHQDRLLSYARQIVLAMEYMASKKFIHRDLAARNILMYDEERLKVSDFGLTRDIYERNLYQPTSARKLPYKWMALEAIFDQVFTIKSDIWSFGIVLWEIVTLGGSPYPGIPNKDLFNLLKEGYRMEKPENCSLEVYQMMLSVWHPNPYCRPSFTELKKKLEGMLEQTKPYINLSVSISKDYYESSSLSDHSDRGTLHPNDNTTVIYGRERKLNASWFKEHPWLSYSISTDALYCGSCTVFADKGAKDKLFINPVTDWVNLSRYVTRHEKDGSCHALSEVAAENFKSVKSGKTESVISMLSSSKKELVLRNRHILDKIIRALLLCGKQNIAIRGHTEERSNFMAILREFAEDDPSLKEHIQSTTARYKYTSPDVQNELLIICAKQISDKIVEDCNEAWR</sequence>
<evidence type="ECO:0000256" key="7">
    <source>
        <dbReference type="ARBA" id="ARBA00022741"/>
    </source>
</evidence>
<dbReference type="EMBL" id="UYJE01010410">
    <property type="protein sequence ID" value="VDI82859.1"/>
    <property type="molecule type" value="Genomic_DNA"/>
</dbReference>
<dbReference type="PANTHER" id="PTHR24416">
    <property type="entry name" value="TYROSINE-PROTEIN KINASE RECEPTOR"/>
    <property type="match status" value="1"/>
</dbReference>
<evidence type="ECO:0000256" key="14">
    <source>
        <dbReference type="ARBA" id="ARBA00023180"/>
    </source>
</evidence>
<dbReference type="SUPFAM" id="SSF49265">
    <property type="entry name" value="Fibronectin type III"/>
    <property type="match status" value="2"/>
</dbReference>
<dbReference type="SUPFAM" id="SSF56112">
    <property type="entry name" value="Protein kinase-like (PK-like)"/>
    <property type="match status" value="1"/>
</dbReference>
<dbReference type="AlphaFoldDB" id="A0A8B6HPJ3"/>
<comment type="caution">
    <text evidence="21">The sequence shown here is derived from an EMBL/GenBank/DDBJ whole genome shotgun (WGS) entry which is preliminary data.</text>
</comment>
<dbReference type="GO" id="GO:0043235">
    <property type="term" value="C:receptor complex"/>
    <property type="evidence" value="ECO:0007669"/>
    <property type="project" value="TreeGrafter"/>
</dbReference>
<evidence type="ECO:0000256" key="18">
    <source>
        <dbReference type="SAM" id="Phobius"/>
    </source>
</evidence>
<feature type="domain" description="Protein kinase" evidence="19">
    <location>
        <begin position="492"/>
        <end position="795"/>
    </location>
</feature>
<evidence type="ECO:0000256" key="3">
    <source>
        <dbReference type="ARBA" id="ARBA00022679"/>
    </source>
</evidence>
<feature type="compositionally biased region" description="Low complexity" evidence="17">
    <location>
        <begin position="602"/>
        <end position="622"/>
    </location>
</feature>
<dbReference type="InterPro" id="IPR017441">
    <property type="entry name" value="Protein_kinase_ATP_BS"/>
</dbReference>
<gene>
    <name evidence="21" type="ORF">MGAL_10B045064</name>
</gene>
<dbReference type="GO" id="GO:0004714">
    <property type="term" value="F:transmembrane receptor protein tyrosine kinase activity"/>
    <property type="evidence" value="ECO:0007669"/>
    <property type="project" value="UniProtKB-EC"/>
</dbReference>
<dbReference type="Gene3D" id="2.60.40.10">
    <property type="entry name" value="Immunoglobulins"/>
    <property type="match status" value="2"/>
</dbReference>
<comment type="catalytic activity">
    <reaction evidence="15">
        <text>L-tyrosyl-[protein] + ATP = O-phospho-L-tyrosyl-[protein] + ADP + H(+)</text>
        <dbReference type="Rhea" id="RHEA:10596"/>
        <dbReference type="Rhea" id="RHEA-COMP:10136"/>
        <dbReference type="Rhea" id="RHEA-COMP:20101"/>
        <dbReference type="ChEBI" id="CHEBI:15378"/>
        <dbReference type="ChEBI" id="CHEBI:30616"/>
        <dbReference type="ChEBI" id="CHEBI:46858"/>
        <dbReference type="ChEBI" id="CHEBI:61978"/>
        <dbReference type="ChEBI" id="CHEBI:456216"/>
        <dbReference type="EC" id="2.7.10.1"/>
    </reaction>
</comment>
<keyword evidence="10 18" id="KW-1133">Transmembrane helix</keyword>
<dbReference type="InterPro" id="IPR020635">
    <property type="entry name" value="Tyr_kinase_cat_dom"/>
</dbReference>
<keyword evidence="7 16" id="KW-0547">Nucleotide-binding</keyword>
<evidence type="ECO:0000256" key="9">
    <source>
        <dbReference type="ARBA" id="ARBA00022840"/>
    </source>
</evidence>
<evidence type="ECO:0000256" key="11">
    <source>
        <dbReference type="ARBA" id="ARBA00023136"/>
    </source>
</evidence>
<evidence type="ECO:0000256" key="2">
    <source>
        <dbReference type="ARBA" id="ARBA00011902"/>
    </source>
</evidence>
<evidence type="ECO:0000256" key="10">
    <source>
        <dbReference type="ARBA" id="ARBA00022989"/>
    </source>
</evidence>
<dbReference type="InterPro" id="IPR036116">
    <property type="entry name" value="FN3_sf"/>
</dbReference>